<dbReference type="EMBL" id="QUMU01000002">
    <property type="protein sequence ID" value="REG36217.1"/>
    <property type="molecule type" value="Genomic_DNA"/>
</dbReference>
<keyword evidence="4 5" id="KW-0443">Lipid metabolism</keyword>
<accession>A0ABX9K9C4</accession>
<evidence type="ECO:0000256" key="1">
    <source>
        <dbReference type="ARBA" id="ARBA00006636"/>
    </source>
</evidence>
<dbReference type="PANTHER" id="PTHR14226">
    <property type="entry name" value="NEUROPATHY TARGET ESTERASE/SWISS CHEESE D.MELANOGASTER"/>
    <property type="match status" value="1"/>
</dbReference>
<evidence type="ECO:0000256" key="5">
    <source>
        <dbReference type="PROSITE-ProRule" id="PRU01161"/>
    </source>
</evidence>
<dbReference type="InterPro" id="IPR016035">
    <property type="entry name" value="Acyl_Trfase/lysoPLipase"/>
</dbReference>
<reference evidence="9 10" key="1">
    <citation type="submission" date="2018-08" db="EMBL/GenBank/DDBJ databases">
        <title>Genomic Encyclopedia of Archaeal and Bacterial Type Strains, Phase II (KMG-II): from individual species to whole genera.</title>
        <authorList>
            <person name="Goeker M."/>
        </authorList>
    </citation>
    <scope>NUCLEOTIDE SEQUENCE [LARGE SCALE GENOMIC DNA]</scope>
    <source>
        <strain evidence="9 10">DSM 2261</strain>
    </source>
</reference>
<dbReference type="Proteomes" id="UP000256345">
    <property type="component" value="Unassembled WGS sequence"/>
</dbReference>
<dbReference type="SUPFAM" id="SSF52151">
    <property type="entry name" value="FabD/lysophospholipase-like"/>
    <property type="match status" value="1"/>
</dbReference>
<dbReference type="CDD" id="cd00038">
    <property type="entry name" value="CAP_ED"/>
    <property type="match status" value="1"/>
</dbReference>
<evidence type="ECO:0000256" key="6">
    <source>
        <dbReference type="SAM" id="MobiDB-lite"/>
    </source>
</evidence>
<dbReference type="InterPro" id="IPR014710">
    <property type="entry name" value="RmlC-like_jellyroll"/>
</dbReference>
<evidence type="ECO:0000259" key="8">
    <source>
        <dbReference type="PROSITE" id="PS51635"/>
    </source>
</evidence>
<dbReference type="InterPro" id="IPR002641">
    <property type="entry name" value="PNPLA_dom"/>
</dbReference>
<proteinExistence type="inferred from homology"/>
<protein>
    <submittedName>
        <fullName evidence="9">NTE family protein</fullName>
    </submittedName>
</protein>
<feature type="short sequence motif" description="DGA/G" evidence="5">
    <location>
        <begin position="493"/>
        <end position="495"/>
    </location>
</feature>
<dbReference type="InterPro" id="IPR000595">
    <property type="entry name" value="cNMP-bd_dom"/>
</dbReference>
<dbReference type="PANTHER" id="PTHR14226:SF29">
    <property type="entry name" value="NEUROPATHY TARGET ESTERASE SWS"/>
    <property type="match status" value="1"/>
</dbReference>
<name>A0ABX9K9C4_9BACT</name>
<evidence type="ECO:0000256" key="3">
    <source>
        <dbReference type="ARBA" id="ARBA00022963"/>
    </source>
</evidence>
<keyword evidence="10" id="KW-1185">Reference proteome</keyword>
<feature type="short sequence motif" description="GXGXXG" evidence="5">
    <location>
        <begin position="355"/>
        <end position="360"/>
    </location>
</feature>
<evidence type="ECO:0000259" key="7">
    <source>
        <dbReference type="PROSITE" id="PS50042"/>
    </source>
</evidence>
<evidence type="ECO:0000256" key="4">
    <source>
        <dbReference type="ARBA" id="ARBA00023098"/>
    </source>
</evidence>
<comment type="caution">
    <text evidence="9">The sequence shown here is derived from an EMBL/GenBank/DDBJ whole genome shotgun (WGS) entry which is preliminary data.</text>
</comment>
<keyword evidence="3 5" id="KW-0442">Lipid degradation</keyword>
<feature type="short sequence motif" description="GXSXG" evidence="5">
    <location>
        <begin position="382"/>
        <end position="386"/>
    </location>
</feature>
<dbReference type="Pfam" id="PF01734">
    <property type="entry name" value="Patatin"/>
    <property type="match status" value="1"/>
</dbReference>
<evidence type="ECO:0000313" key="10">
    <source>
        <dbReference type="Proteomes" id="UP000256345"/>
    </source>
</evidence>
<dbReference type="SUPFAM" id="SSF51206">
    <property type="entry name" value="cAMP-binding domain-like"/>
    <property type="match status" value="1"/>
</dbReference>
<dbReference type="RefSeq" id="WP_082175511.1">
    <property type="nucleotide sequence ID" value="NZ_CP011509.1"/>
</dbReference>
<feature type="active site" description="Nucleophile" evidence="5">
    <location>
        <position position="384"/>
    </location>
</feature>
<feature type="region of interest" description="Disordered" evidence="6">
    <location>
        <begin position="1"/>
        <end position="20"/>
    </location>
</feature>
<dbReference type="InterPro" id="IPR018490">
    <property type="entry name" value="cNMP-bd_dom_sf"/>
</dbReference>
<keyword evidence="2 5" id="KW-0378">Hydrolase</keyword>
<dbReference type="Gene3D" id="2.60.120.10">
    <property type="entry name" value="Jelly Rolls"/>
    <property type="match status" value="1"/>
</dbReference>
<evidence type="ECO:0000256" key="2">
    <source>
        <dbReference type="ARBA" id="ARBA00022801"/>
    </source>
</evidence>
<organism evidence="9 10">
    <name type="scientific">Archangium gephyra</name>
    <dbReference type="NCBI Taxonomy" id="48"/>
    <lineage>
        <taxon>Bacteria</taxon>
        <taxon>Pseudomonadati</taxon>
        <taxon>Myxococcota</taxon>
        <taxon>Myxococcia</taxon>
        <taxon>Myxococcales</taxon>
        <taxon>Cystobacterineae</taxon>
        <taxon>Archangiaceae</taxon>
        <taxon>Archangium</taxon>
    </lineage>
</organism>
<feature type="active site" description="Proton acceptor" evidence="5">
    <location>
        <position position="493"/>
    </location>
</feature>
<sequence length="635" mass="69965">MNQPRFTRARRPSRETLHTTNVSESLLSHAKTLAALNHSDLSGLGPSLLLQLLRSSQTRHHGPGERLCAAGEPLSGFWVVLDGLLELRSRAGTGIATLGRSSVFGVEECLEGTPATMALHGGAPDGAQVLFVRGQDVQHLIAQSLPRCAFMGERLQVALSEHPEQFDVLRLAGPRGMNLPALTELLANTIVSDFRDRVLLVRKGTRRGLMPCGNTHSCLMHAWMVDEHLPFDPGDFDYIFADEDAARLLARHPAAHLHTVQLTRELPRPERDQGQDTLITLLMPMSQRPLHAGLEGAFSPEELQLHQRGCWLQLPDELLRAGPLHPDELEGSQREELSRWARAVTHRRVGLGLSGGGAWGFYHYVVLEELTRRKVPIDIITGSSIGSVLGAYYSVLGVNGLELFRERCTQGQISMLVLLNILTTLPIEYLLEKDLGLVQLDQLPVRLHPVATDITSGKAMAFTRGRVSLAVRASSSAPGLWGPTLLPPRHFVDGGTADNLPALWLPYFGADLTFSCNCYPAQIRPYRQLIPGPIGRFFKELNPMGRWQDLLSSGSQMLHANGGLGARMSTCAYQISPHESSPLRATEFLRPDEFIQQARKDEALLARLEEFAAHWEALRGTHGQVRGLEARPAIS</sequence>
<dbReference type="PROSITE" id="PS50042">
    <property type="entry name" value="CNMP_BINDING_3"/>
    <property type="match status" value="1"/>
</dbReference>
<evidence type="ECO:0000313" key="9">
    <source>
        <dbReference type="EMBL" id="REG36217.1"/>
    </source>
</evidence>
<feature type="domain" description="PNPLA" evidence="8">
    <location>
        <begin position="351"/>
        <end position="506"/>
    </location>
</feature>
<comment type="similarity">
    <text evidence="1">Belongs to the NTE family.</text>
</comment>
<feature type="domain" description="Cyclic nucleotide-binding" evidence="7">
    <location>
        <begin position="40"/>
        <end position="114"/>
    </location>
</feature>
<dbReference type="Gene3D" id="3.40.1090.10">
    <property type="entry name" value="Cytosolic phospholipase A2 catalytic domain"/>
    <property type="match status" value="2"/>
</dbReference>
<gene>
    <name evidence="9" type="ORF">ATI61_102594</name>
</gene>
<dbReference type="PROSITE" id="PS51635">
    <property type="entry name" value="PNPLA"/>
    <property type="match status" value="1"/>
</dbReference>
<dbReference type="InterPro" id="IPR050301">
    <property type="entry name" value="NTE"/>
</dbReference>